<keyword evidence="2 4" id="KW-0378">Hydrolase</keyword>
<evidence type="ECO:0000256" key="1">
    <source>
        <dbReference type="ARBA" id="ARBA00022670"/>
    </source>
</evidence>
<evidence type="ECO:0000256" key="4">
    <source>
        <dbReference type="PIRNR" id="PIRNR005700"/>
    </source>
</evidence>
<dbReference type="KEGG" id="ada:A5CPEGH6_14110"/>
<dbReference type="AlphaFoldDB" id="A0A4Y1X0E8"/>
<dbReference type="Gene3D" id="3.90.70.10">
    <property type="entry name" value="Cysteine proteinases"/>
    <property type="match status" value="1"/>
</dbReference>
<gene>
    <name evidence="8" type="ORF">A5CPEGH6_14110</name>
</gene>
<dbReference type="SUPFAM" id="SSF54001">
    <property type="entry name" value="Cysteine proteinases"/>
    <property type="match status" value="1"/>
</dbReference>
<dbReference type="InterPro" id="IPR000668">
    <property type="entry name" value="Peptidase_C1A_C"/>
</dbReference>
<protein>
    <recommendedName>
        <fullName evidence="4">Aminopeptidase</fullName>
    </recommendedName>
</protein>
<dbReference type="EMBL" id="AP019736">
    <property type="protein sequence ID" value="BBL06773.1"/>
    <property type="molecule type" value="Genomic_DNA"/>
</dbReference>
<evidence type="ECO:0000256" key="5">
    <source>
        <dbReference type="PIRSR" id="PIRSR005700-1"/>
    </source>
</evidence>
<keyword evidence="6" id="KW-0732">Signal</keyword>
<dbReference type="Proteomes" id="UP000319374">
    <property type="component" value="Chromosome"/>
</dbReference>
<dbReference type="GO" id="GO:0070005">
    <property type="term" value="F:cysteine-type aminopeptidase activity"/>
    <property type="evidence" value="ECO:0007669"/>
    <property type="project" value="InterPro"/>
</dbReference>
<proteinExistence type="inferred from homology"/>
<comment type="similarity">
    <text evidence="4">Belongs to the peptidase C1 family.</text>
</comment>
<feature type="active site" evidence="5">
    <location>
        <position position="336"/>
    </location>
</feature>
<dbReference type="GeneID" id="98673388"/>
<keyword evidence="9" id="KW-1185">Reference proteome</keyword>
<feature type="chain" id="PRO_5021271287" description="Aminopeptidase" evidence="6">
    <location>
        <begin position="20"/>
        <end position="401"/>
    </location>
</feature>
<evidence type="ECO:0000256" key="6">
    <source>
        <dbReference type="SAM" id="SignalP"/>
    </source>
</evidence>
<feature type="signal peptide" evidence="6">
    <location>
        <begin position="1"/>
        <end position="19"/>
    </location>
</feature>
<reference evidence="9" key="1">
    <citation type="submission" date="2019-06" db="EMBL/GenBank/DDBJ databases">
        <title>Alistipes onderdonkii subsp. vulgaris subsp. nov., Alistipes dispar sp. nov. and Alistipes communis sp. nov., isolated from human faeces, and creation of Alistipes onderdonkii subsp. onderdonkii subsp. nov.</title>
        <authorList>
            <person name="Sakamoto M."/>
            <person name="Ikeyama N."/>
            <person name="Ogata Y."/>
            <person name="Suda W."/>
            <person name="Iino T."/>
            <person name="Hattori M."/>
            <person name="Ohkuma M."/>
        </authorList>
    </citation>
    <scope>NUCLEOTIDE SEQUENCE [LARGE SCALE GENOMIC DNA]</scope>
    <source>
        <strain evidence="9">5CPEGH6</strain>
    </source>
</reference>
<keyword evidence="1 4" id="KW-0645">Protease</keyword>
<accession>A0A4Y1X0E8</accession>
<dbReference type="Pfam" id="PF03051">
    <property type="entry name" value="Peptidase_C1_2"/>
    <property type="match status" value="1"/>
</dbReference>
<keyword evidence="4 8" id="KW-0031">Aminopeptidase</keyword>
<keyword evidence="3 4" id="KW-0788">Thiol protease</keyword>
<dbReference type="PIRSF" id="PIRSF005700">
    <property type="entry name" value="PepC"/>
    <property type="match status" value="1"/>
</dbReference>
<dbReference type="InterPro" id="IPR038765">
    <property type="entry name" value="Papain-like_cys_pep_sf"/>
</dbReference>
<dbReference type="RefSeq" id="WP_141428587.1">
    <property type="nucleotide sequence ID" value="NZ_AP019736.1"/>
</dbReference>
<sequence length="401" mass="44995">MKNLLLSALAVCLACTATAQTADQNDSASGYEFTDVKLIPTTPVKDQSRSGTCWCFSTLSFLESEILKAGGPEMHLSEMWIVRHSFMDKAEKYIRLHGELNFAEGGASHDVTEGIKAHGIVPFEVYPGLNYGTEKPDFHELSVVLKAYLDGVLKAAESGKPLSTAWKRGFNALLDEYFGPMPETFTYEGKEYTPESFAASLPIDMENYVDLSSFTHHPFYTRFIIEVPDNWMWGTVYNLPLEEMMATIDHALANGYTVSWGTDVSEKGFSRTKAIGVIPEADTESMSGTEAERWGKLTDKEKEKALYSFDKPGKERTITQEMRQTAFDNFETTDDHGMLIMGIAEDQNGTPYYKVQNSWNTVPPYDGFWYFSKPFVAYKTTSIMVNKNAIPKEIAKKLGLK</sequence>
<dbReference type="InterPro" id="IPR000169">
    <property type="entry name" value="Pept_cys_AS"/>
</dbReference>
<feature type="active site" evidence="5">
    <location>
        <position position="53"/>
    </location>
</feature>
<evidence type="ECO:0000313" key="8">
    <source>
        <dbReference type="EMBL" id="BBL06773.1"/>
    </source>
</evidence>
<feature type="active site" evidence="5">
    <location>
        <position position="357"/>
    </location>
</feature>
<feature type="domain" description="Peptidase C1A papain C-terminal" evidence="7">
    <location>
        <begin position="41"/>
        <end position="85"/>
    </location>
</feature>
<dbReference type="GO" id="GO:0005737">
    <property type="term" value="C:cytoplasm"/>
    <property type="evidence" value="ECO:0007669"/>
    <property type="project" value="TreeGrafter"/>
</dbReference>
<dbReference type="InterPro" id="IPR004134">
    <property type="entry name" value="Peptidase_C1B"/>
</dbReference>
<evidence type="ECO:0000313" key="9">
    <source>
        <dbReference type="Proteomes" id="UP000319374"/>
    </source>
</evidence>
<dbReference type="PROSITE" id="PS00139">
    <property type="entry name" value="THIOL_PROTEASE_CYS"/>
    <property type="match status" value="1"/>
</dbReference>
<dbReference type="Pfam" id="PF00112">
    <property type="entry name" value="Peptidase_C1"/>
    <property type="match status" value="1"/>
</dbReference>
<dbReference type="GO" id="GO:0043418">
    <property type="term" value="P:homocysteine catabolic process"/>
    <property type="evidence" value="ECO:0007669"/>
    <property type="project" value="TreeGrafter"/>
</dbReference>
<dbReference type="PANTHER" id="PTHR10363">
    <property type="entry name" value="BLEOMYCIN HYDROLASE"/>
    <property type="match status" value="1"/>
</dbReference>
<dbReference type="PANTHER" id="PTHR10363:SF2">
    <property type="entry name" value="BLEOMYCIN HYDROLASE"/>
    <property type="match status" value="1"/>
</dbReference>
<evidence type="ECO:0000259" key="7">
    <source>
        <dbReference type="Pfam" id="PF00112"/>
    </source>
</evidence>
<organism evidence="8 9">
    <name type="scientific">Alistipes dispar</name>
    <dbReference type="NCBI Taxonomy" id="2585119"/>
    <lineage>
        <taxon>Bacteria</taxon>
        <taxon>Pseudomonadati</taxon>
        <taxon>Bacteroidota</taxon>
        <taxon>Bacteroidia</taxon>
        <taxon>Bacteroidales</taxon>
        <taxon>Rikenellaceae</taxon>
        <taxon>Alistipes</taxon>
    </lineage>
</organism>
<evidence type="ECO:0000256" key="2">
    <source>
        <dbReference type="ARBA" id="ARBA00022801"/>
    </source>
</evidence>
<dbReference type="OrthoDB" id="9814054at2"/>
<evidence type="ECO:0000256" key="3">
    <source>
        <dbReference type="ARBA" id="ARBA00022807"/>
    </source>
</evidence>
<dbReference type="GO" id="GO:0006508">
    <property type="term" value="P:proteolysis"/>
    <property type="evidence" value="ECO:0007669"/>
    <property type="project" value="UniProtKB-KW"/>
</dbReference>
<dbReference type="GO" id="GO:0009636">
    <property type="term" value="P:response to toxic substance"/>
    <property type="evidence" value="ECO:0007669"/>
    <property type="project" value="TreeGrafter"/>
</dbReference>
<name>A0A4Y1X0E8_9BACT</name>